<reference evidence="3 4" key="1">
    <citation type="submission" date="2018-08" db="EMBL/GenBank/DDBJ databases">
        <title>Survival mechanisms of Campylobacter hepaticus identified by genomic analysis and comparative transcriptomic analysis of in vivo and in vitro derived bacteria.</title>
        <authorList>
            <person name="Van T.T.H."/>
            <person name="Moore R.J."/>
        </authorList>
    </citation>
    <scope>NUCLEOTIDE SEQUENCE [LARGE SCALE GENOMIC DNA]</scope>
    <source>
        <strain evidence="2 4">54L</strain>
        <strain evidence="1 3">HV10</strain>
    </source>
</reference>
<dbReference type="EMBL" id="CP031611">
    <property type="protein sequence ID" value="AXP09502.1"/>
    <property type="molecule type" value="Genomic_DNA"/>
</dbReference>
<dbReference type="Proteomes" id="UP000286095">
    <property type="component" value="Unassembled WGS sequence"/>
</dbReference>
<name>A0A424YZT3_9BACT</name>
<proteinExistence type="predicted"/>
<dbReference type="AlphaFoldDB" id="A0A424YZT3"/>
<dbReference type="EMBL" id="QURW01000014">
    <property type="protein sequence ID" value="RQD86800.1"/>
    <property type="molecule type" value="Genomic_DNA"/>
</dbReference>
<protein>
    <submittedName>
        <fullName evidence="2">3-ketoacyl-ACP reductase</fullName>
    </submittedName>
</protein>
<sequence length="23" mass="2984">MKLYFNLFAFFIRNLLRFQFLKI</sequence>
<dbReference type="Proteomes" id="UP000093205">
    <property type="component" value="Chromosome"/>
</dbReference>
<accession>A0A424YZT3</accession>
<keyword evidence="3" id="KW-1185">Reference proteome</keyword>
<evidence type="ECO:0000313" key="2">
    <source>
        <dbReference type="EMBL" id="RQD86800.1"/>
    </source>
</evidence>
<evidence type="ECO:0000313" key="4">
    <source>
        <dbReference type="Proteomes" id="UP000286095"/>
    </source>
</evidence>
<evidence type="ECO:0000313" key="1">
    <source>
        <dbReference type="EMBL" id="AXP09502.1"/>
    </source>
</evidence>
<organism evidence="2 4">
    <name type="scientific">Campylobacter hepaticus</name>
    <dbReference type="NCBI Taxonomy" id="1813019"/>
    <lineage>
        <taxon>Bacteria</taxon>
        <taxon>Pseudomonadati</taxon>
        <taxon>Campylobacterota</taxon>
        <taxon>Epsilonproteobacteria</taxon>
        <taxon>Campylobacterales</taxon>
        <taxon>Campylobacteraceae</taxon>
        <taxon>Campylobacter</taxon>
    </lineage>
</organism>
<evidence type="ECO:0000313" key="3">
    <source>
        <dbReference type="Proteomes" id="UP000093205"/>
    </source>
</evidence>
<gene>
    <name evidence="1" type="ORF">A2J15_000135</name>
    <name evidence="2" type="ORF">DZD40_05975</name>
</gene>
<dbReference type="KEGG" id="chw:A2J15_000135"/>